<comment type="similarity">
    <text evidence="7">Belongs to the TPP enzyme family. MenD subfamily.</text>
</comment>
<reference evidence="11 12" key="1">
    <citation type="submission" date="2020-04" db="EMBL/GenBank/DDBJ databases">
        <title>Ferrimonas sp. S7 isolated from sea water.</title>
        <authorList>
            <person name="Bae S.S."/>
            <person name="Baek K."/>
        </authorList>
    </citation>
    <scope>NUCLEOTIDE SEQUENCE [LARGE SCALE GENOMIC DNA]</scope>
    <source>
        <strain evidence="11 12">S7</strain>
    </source>
</reference>
<keyword evidence="12" id="KW-1185">Reference proteome</keyword>
<keyword evidence="3 7" id="KW-0479">Metal-binding</keyword>
<dbReference type="AlphaFoldDB" id="A0A6H1UK48"/>
<dbReference type="InterPro" id="IPR011766">
    <property type="entry name" value="TPP_enzyme_TPP-bd"/>
</dbReference>
<dbReference type="SUPFAM" id="SSF52467">
    <property type="entry name" value="DHS-like NAD/FAD-binding domain"/>
    <property type="match status" value="1"/>
</dbReference>
<keyword evidence="4 7" id="KW-0460">Magnesium</keyword>
<evidence type="ECO:0000256" key="5">
    <source>
        <dbReference type="ARBA" id="ARBA00023052"/>
    </source>
</evidence>
<gene>
    <name evidence="7" type="primary">menD</name>
    <name evidence="11" type="ORF">HER31_15495</name>
</gene>
<dbReference type="PIRSF" id="PIRSF004983">
    <property type="entry name" value="MenD"/>
    <property type="match status" value="1"/>
</dbReference>
<evidence type="ECO:0000256" key="3">
    <source>
        <dbReference type="ARBA" id="ARBA00022723"/>
    </source>
</evidence>
<comment type="pathway">
    <text evidence="7">Quinol/quinone metabolism; 1,4-dihydroxy-2-naphthoate biosynthesis; 1,4-dihydroxy-2-naphthoate from chorismate: step 2/7.</text>
</comment>
<evidence type="ECO:0000313" key="11">
    <source>
        <dbReference type="EMBL" id="QIZ78182.1"/>
    </source>
</evidence>
<comment type="pathway">
    <text evidence="7">Quinol/quinone metabolism; menaquinone biosynthesis.</text>
</comment>
<keyword evidence="2 7" id="KW-0808">Transferase</keyword>
<comment type="cofactor">
    <cofactor evidence="7">
        <name>thiamine diphosphate</name>
        <dbReference type="ChEBI" id="CHEBI:58937"/>
    </cofactor>
    <text evidence="7">Binds 1 thiamine pyrophosphate per subunit.</text>
</comment>
<dbReference type="GO" id="GO:0030976">
    <property type="term" value="F:thiamine pyrophosphate binding"/>
    <property type="evidence" value="ECO:0007669"/>
    <property type="project" value="UniProtKB-UniRule"/>
</dbReference>
<evidence type="ECO:0000259" key="9">
    <source>
        <dbReference type="Pfam" id="PF02776"/>
    </source>
</evidence>
<evidence type="ECO:0000256" key="1">
    <source>
        <dbReference type="ARBA" id="ARBA00022428"/>
    </source>
</evidence>
<dbReference type="EMBL" id="CP051180">
    <property type="protein sequence ID" value="QIZ78182.1"/>
    <property type="molecule type" value="Genomic_DNA"/>
</dbReference>
<dbReference type="Pfam" id="PF02776">
    <property type="entry name" value="TPP_enzyme_N"/>
    <property type="match status" value="1"/>
</dbReference>
<evidence type="ECO:0000313" key="12">
    <source>
        <dbReference type="Proteomes" id="UP000501602"/>
    </source>
</evidence>
<keyword evidence="5 7" id="KW-0786">Thiamine pyrophosphate</keyword>
<dbReference type="GO" id="GO:0000287">
    <property type="term" value="F:magnesium ion binding"/>
    <property type="evidence" value="ECO:0007669"/>
    <property type="project" value="UniProtKB-UniRule"/>
</dbReference>
<proteinExistence type="inferred from homology"/>
<dbReference type="InterPro" id="IPR029061">
    <property type="entry name" value="THDP-binding"/>
</dbReference>
<dbReference type="HAMAP" id="MF_01659">
    <property type="entry name" value="MenD"/>
    <property type="match status" value="1"/>
</dbReference>
<dbReference type="Pfam" id="PF16582">
    <property type="entry name" value="TPP_enzyme_M_2"/>
    <property type="match status" value="1"/>
</dbReference>
<dbReference type="UniPathway" id="UPA01057">
    <property type="reaction ID" value="UER00164"/>
</dbReference>
<dbReference type="InterPro" id="IPR029035">
    <property type="entry name" value="DHS-like_NAD/FAD-binding_dom"/>
</dbReference>
<dbReference type="Gene3D" id="3.40.50.1220">
    <property type="entry name" value="TPP-binding domain"/>
    <property type="match status" value="1"/>
</dbReference>
<dbReference type="CDD" id="cd02009">
    <property type="entry name" value="TPP_SHCHC_synthase"/>
    <property type="match status" value="1"/>
</dbReference>
<dbReference type="UniPathway" id="UPA00079"/>
<feature type="domain" description="Thiamine pyrophosphate enzyme TPP-binding" evidence="8">
    <location>
        <begin position="415"/>
        <end position="545"/>
    </location>
</feature>
<dbReference type="GO" id="GO:0009234">
    <property type="term" value="P:menaquinone biosynthetic process"/>
    <property type="evidence" value="ECO:0007669"/>
    <property type="project" value="UniProtKB-UniRule"/>
</dbReference>
<dbReference type="InterPro" id="IPR032264">
    <property type="entry name" value="MenD_middle"/>
</dbReference>
<feature type="domain" description="Menaquinone biosynthesis protein MenD middle" evidence="10">
    <location>
        <begin position="184"/>
        <end position="396"/>
    </location>
</feature>
<evidence type="ECO:0000256" key="6">
    <source>
        <dbReference type="ARBA" id="ARBA00023211"/>
    </source>
</evidence>
<evidence type="ECO:0000256" key="7">
    <source>
        <dbReference type="HAMAP-Rule" id="MF_01659"/>
    </source>
</evidence>
<dbReference type="PANTHER" id="PTHR42916">
    <property type="entry name" value="2-SUCCINYL-5-ENOLPYRUVYL-6-HYDROXY-3-CYCLOHEXENE-1-CARBOXYLATE SYNTHASE"/>
    <property type="match status" value="1"/>
</dbReference>
<comment type="catalytic activity">
    <reaction evidence="7">
        <text>isochorismate + 2-oxoglutarate + H(+) = 5-enolpyruvoyl-6-hydroxy-2-succinyl-cyclohex-3-ene-1-carboxylate + CO2</text>
        <dbReference type="Rhea" id="RHEA:25593"/>
        <dbReference type="ChEBI" id="CHEBI:15378"/>
        <dbReference type="ChEBI" id="CHEBI:16526"/>
        <dbReference type="ChEBI" id="CHEBI:16810"/>
        <dbReference type="ChEBI" id="CHEBI:29780"/>
        <dbReference type="ChEBI" id="CHEBI:58818"/>
        <dbReference type="EC" id="2.2.1.9"/>
    </reaction>
</comment>
<dbReference type="InterPro" id="IPR004433">
    <property type="entry name" value="MenaQ_synth_MenD"/>
</dbReference>
<organism evidence="11 12">
    <name type="scientific">Ferrimonas lipolytica</name>
    <dbReference type="NCBI Taxonomy" id="2724191"/>
    <lineage>
        <taxon>Bacteria</taxon>
        <taxon>Pseudomonadati</taxon>
        <taxon>Pseudomonadota</taxon>
        <taxon>Gammaproteobacteria</taxon>
        <taxon>Alteromonadales</taxon>
        <taxon>Ferrimonadaceae</taxon>
        <taxon>Ferrimonas</taxon>
    </lineage>
</organism>
<protein>
    <recommendedName>
        <fullName evidence="7">2-succinyl-5-enolpyruvyl-6-hydroxy-3-cyclohexene-1-carboxylate synthase</fullName>
        <shortName evidence="7">SEPHCHC synthase</shortName>
        <ecNumber evidence="7">2.2.1.9</ecNumber>
    </recommendedName>
    <alternativeName>
        <fullName evidence="7">Menaquinone biosynthesis protein MenD</fullName>
    </alternativeName>
</protein>
<dbReference type="EC" id="2.2.1.9" evidence="7"/>
<evidence type="ECO:0000256" key="2">
    <source>
        <dbReference type="ARBA" id="ARBA00022679"/>
    </source>
</evidence>
<dbReference type="SUPFAM" id="SSF52518">
    <property type="entry name" value="Thiamin diphosphate-binding fold (THDP-binding)"/>
    <property type="match status" value="2"/>
</dbReference>
<dbReference type="NCBIfam" id="TIGR00173">
    <property type="entry name" value="menD"/>
    <property type="match status" value="1"/>
</dbReference>
<dbReference type="GO" id="GO:0070204">
    <property type="term" value="F:2-succinyl-5-enolpyruvyl-6-hydroxy-3-cyclohexene-1-carboxylic-acid synthase activity"/>
    <property type="evidence" value="ECO:0007669"/>
    <property type="project" value="UniProtKB-UniRule"/>
</dbReference>
<dbReference type="Proteomes" id="UP000501602">
    <property type="component" value="Chromosome"/>
</dbReference>
<dbReference type="Pfam" id="PF02775">
    <property type="entry name" value="TPP_enzyme_C"/>
    <property type="match status" value="1"/>
</dbReference>
<evidence type="ECO:0000259" key="10">
    <source>
        <dbReference type="Pfam" id="PF16582"/>
    </source>
</evidence>
<dbReference type="CDD" id="cd07037">
    <property type="entry name" value="TPP_PYR_MenD"/>
    <property type="match status" value="1"/>
</dbReference>
<dbReference type="Gene3D" id="3.40.50.970">
    <property type="match status" value="2"/>
</dbReference>
<keyword evidence="6 7" id="KW-0464">Manganese</keyword>
<comment type="cofactor">
    <cofactor evidence="7">
        <name>Mg(2+)</name>
        <dbReference type="ChEBI" id="CHEBI:18420"/>
    </cofactor>
    <cofactor evidence="7">
        <name>Mn(2+)</name>
        <dbReference type="ChEBI" id="CHEBI:29035"/>
    </cofactor>
</comment>
<dbReference type="GO" id="GO:0030145">
    <property type="term" value="F:manganese ion binding"/>
    <property type="evidence" value="ECO:0007669"/>
    <property type="project" value="UniProtKB-UniRule"/>
</dbReference>
<dbReference type="InterPro" id="IPR012001">
    <property type="entry name" value="Thiamin_PyroP_enz_TPP-bd_dom"/>
</dbReference>
<keyword evidence="1 7" id="KW-0474">Menaquinone biosynthesis</keyword>
<feature type="domain" description="Thiamine pyrophosphate enzyme N-terminal TPP-binding" evidence="9">
    <location>
        <begin position="10"/>
        <end position="119"/>
    </location>
</feature>
<sequence>MTHSADLNLTWARLIVEELHRLGVQHICLAPGSRSTPLTLAAADHPSLQRHTHFDERGLAFMALGLAKSTDSPVAIITTSGTAVANLYPALVEAAQTNVPLIVLSGDRPPELIDCGANQAIVQPAIFADYAKRLDLPAADLNIQPQALLAQLDHAMADLQHPLHINCMFREPLYPDGSRTDFSHYLAPIKSWRQETTPWLSLPAMQQQALPTTVEIEQLAQGKGVIVAATIGPEQQPEQILALAKRLGWPILADAQSQLRQHPDAINHIDQLFHHDDAKLLLQQADTLLWFGGRLLSKRLINFIDNHQWQALWHCLPVRRNLDPSHLRKSSFVGSINSFCQLPWPTSTQANWAKPLARFNQQLEQQFAEHEYGKLTELSAIRSLSALANANNNLFIGNSLPIRLFDMLAKPQAQPAAVFTNRGASGIDGLFATCCGVARGNGKATLMAIGDISALHDLNSLALARQTQQPIVIMALNNDGGSIFNMLPVPNEQLRENYYRLGHGLNFKHIAAQFELEYKQPTTLTELQTQMAQALSRNGTTLVEVVVPAGESADLIVATAKQIRG</sequence>
<comment type="function">
    <text evidence="7">Catalyzes the thiamine diphosphate-dependent decarboxylation of 2-oxoglutarate and the subsequent addition of the resulting succinic semialdehyde-thiamine pyrophosphate anion to isochorismate to yield 2-succinyl-5-enolpyruvyl-6-hydroxy-3-cyclohexene-1-carboxylate (SEPHCHC).</text>
</comment>
<name>A0A6H1UK48_9GAMM</name>
<dbReference type="KEGG" id="fes:HER31_15495"/>
<dbReference type="PANTHER" id="PTHR42916:SF1">
    <property type="entry name" value="PROTEIN PHYLLO, CHLOROPLASTIC"/>
    <property type="match status" value="1"/>
</dbReference>
<evidence type="ECO:0000259" key="8">
    <source>
        <dbReference type="Pfam" id="PF02775"/>
    </source>
</evidence>
<comment type="subunit">
    <text evidence="7">Homodimer.</text>
</comment>
<dbReference type="RefSeq" id="WP_168661899.1">
    <property type="nucleotide sequence ID" value="NZ_CP051180.1"/>
</dbReference>
<evidence type="ECO:0000256" key="4">
    <source>
        <dbReference type="ARBA" id="ARBA00022842"/>
    </source>
</evidence>
<accession>A0A6H1UK48</accession>